<evidence type="ECO:0000313" key="1">
    <source>
        <dbReference type="EMBL" id="MDH0126165.1"/>
    </source>
</evidence>
<evidence type="ECO:0000313" key="2">
    <source>
        <dbReference type="Proteomes" id="UP001158087"/>
    </source>
</evidence>
<dbReference type="AlphaFoldDB" id="A0AA42H0L0"/>
<accession>A0AA42H0L0</accession>
<name>A0AA42H0L0_9HYPH</name>
<proteinExistence type="predicted"/>
<dbReference type="EMBL" id="JAODYY010000010">
    <property type="protein sequence ID" value="MDH0126165.1"/>
    <property type="molecule type" value="Genomic_DNA"/>
</dbReference>
<protein>
    <submittedName>
        <fullName evidence="1">Papain-like cysteine peptidase</fullName>
    </submittedName>
</protein>
<reference evidence="1" key="1">
    <citation type="submission" date="2022-09" db="EMBL/GenBank/DDBJ databases">
        <title>Intensive care unit water sources are persistently colonized with multi-drug resistant bacteria and are the site of extensive horizontal gene transfer of antibiotic resistance genes.</title>
        <authorList>
            <person name="Diorio-Toth L."/>
        </authorList>
    </citation>
    <scope>NUCLEOTIDE SEQUENCE</scope>
    <source>
        <strain evidence="1">GD04153</strain>
    </source>
</reference>
<comment type="caution">
    <text evidence="1">The sequence shown here is derived from an EMBL/GenBank/DDBJ whole genome shotgun (WGS) entry which is preliminary data.</text>
</comment>
<sequence>MHYVSLGHACQVAHQLKRLGLAQETLFYDWLVTHHAKLISTLDFGFADRLFREGYTLPQAGNYLFENSTGLSFYPHDFRGLPEKDTALIESQIEDVRTKYVRRALRTREILNSGSSVCIVRHFFSEPLEKIQKQQEEIVHSLAELYPSTQFTYLWGSEFDASSVNSHFGPIHHLPKAPAWEGDDVAWEKFTGTQPVSV</sequence>
<dbReference type="InterPro" id="IPR014903">
    <property type="entry name" value="DUF1796"/>
</dbReference>
<organism evidence="1 2">
    <name type="scientific">Brucella intermedia GD04153</name>
    <dbReference type="NCBI Taxonomy" id="2975438"/>
    <lineage>
        <taxon>Bacteria</taxon>
        <taxon>Pseudomonadati</taxon>
        <taxon>Pseudomonadota</taxon>
        <taxon>Alphaproteobacteria</taxon>
        <taxon>Hyphomicrobiales</taxon>
        <taxon>Brucellaceae</taxon>
        <taxon>Brucella/Ochrobactrum group</taxon>
        <taxon>Brucella</taxon>
    </lineage>
</organism>
<dbReference type="Pfam" id="PF08795">
    <property type="entry name" value="DUF1796"/>
    <property type="match status" value="1"/>
</dbReference>
<gene>
    <name evidence="1" type="ORF">N7376_19510</name>
</gene>
<dbReference type="Proteomes" id="UP001158087">
    <property type="component" value="Unassembled WGS sequence"/>
</dbReference>